<dbReference type="AlphaFoldDB" id="A0A9D4V569"/>
<comment type="caution">
    <text evidence="1">The sequence shown here is derived from an EMBL/GenBank/DDBJ whole genome shotgun (WGS) entry which is preliminary data.</text>
</comment>
<dbReference type="Proteomes" id="UP000886520">
    <property type="component" value="Chromosome 5"/>
</dbReference>
<protein>
    <submittedName>
        <fullName evidence="1">Uncharacterized protein</fullName>
    </submittedName>
</protein>
<dbReference type="EMBL" id="JABFUD020000005">
    <property type="protein sequence ID" value="KAI5079994.1"/>
    <property type="molecule type" value="Genomic_DNA"/>
</dbReference>
<reference evidence="1 2" key="1">
    <citation type="submission" date="2021-01" db="EMBL/GenBank/DDBJ databases">
        <title>Adiantum capillus-veneris genome.</title>
        <authorList>
            <person name="Fang Y."/>
            <person name="Liao Q."/>
        </authorList>
    </citation>
    <scope>NUCLEOTIDE SEQUENCE [LARGE SCALE GENOMIC DNA]</scope>
    <source>
        <strain evidence="1">H3</strain>
        <tissue evidence="1">Leaf</tissue>
    </source>
</reference>
<sequence length="85" mass="9016">MGAQLSCHTIYAAYGCNFATSDGGGDDGGDVNDVSTVVTNDVDLDVKEMISKSLGMLLRRLEFGSVVPSIPPLAPYPPLFLPRLE</sequence>
<accession>A0A9D4V569</accession>
<evidence type="ECO:0000313" key="2">
    <source>
        <dbReference type="Proteomes" id="UP000886520"/>
    </source>
</evidence>
<name>A0A9D4V569_ADICA</name>
<keyword evidence="2" id="KW-1185">Reference proteome</keyword>
<proteinExistence type="predicted"/>
<evidence type="ECO:0000313" key="1">
    <source>
        <dbReference type="EMBL" id="KAI5079994.1"/>
    </source>
</evidence>
<organism evidence="1 2">
    <name type="scientific">Adiantum capillus-veneris</name>
    <name type="common">Maidenhair fern</name>
    <dbReference type="NCBI Taxonomy" id="13818"/>
    <lineage>
        <taxon>Eukaryota</taxon>
        <taxon>Viridiplantae</taxon>
        <taxon>Streptophyta</taxon>
        <taxon>Embryophyta</taxon>
        <taxon>Tracheophyta</taxon>
        <taxon>Polypodiopsida</taxon>
        <taxon>Polypodiidae</taxon>
        <taxon>Polypodiales</taxon>
        <taxon>Pteridineae</taxon>
        <taxon>Pteridaceae</taxon>
        <taxon>Vittarioideae</taxon>
        <taxon>Adiantum</taxon>
    </lineage>
</organism>
<gene>
    <name evidence="1" type="ORF">GOP47_0005473</name>
</gene>